<keyword evidence="3" id="KW-1185">Reference proteome</keyword>
<comment type="caution">
    <text evidence="2">The sequence shown here is derived from an EMBL/GenBank/DDBJ whole genome shotgun (WGS) entry which is preliminary data.</text>
</comment>
<protein>
    <submittedName>
        <fullName evidence="2">ParA family protein</fullName>
    </submittedName>
</protein>
<evidence type="ECO:0000259" key="1">
    <source>
        <dbReference type="Pfam" id="PF13614"/>
    </source>
</evidence>
<feature type="domain" description="AAA" evidence="1">
    <location>
        <begin position="5"/>
        <end position="171"/>
    </location>
</feature>
<dbReference type="PANTHER" id="PTHR13696:SF52">
    <property type="entry name" value="PARA FAMILY PROTEIN CT_582"/>
    <property type="match status" value="1"/>
</dbReference>
<dbReference type="CDD" id="cd02042">
    <property type="entry name" value="ParAB_family"/>
    <property type="match status" value="1"/>
</dbReference>
<evidence type="ECO:0000313" key="3">
    <source>
        <dbReference type="Proteomes" id="UP000471147"/>
    </source>
</evidence>
<accession>A0A6I4LSB4</accession>
<proteinExistence type="predicted"/>
<reference evidence="2 3" key="1">
    <citation type="submission" date="2019-01" db="EMBL/GenBank/DDBJ databases">
        <title>Sphingorhabdus lacus sp.nov., isolated from an oligotrophic freshwater lake.</title>
        <authorList>
            <person name="Park M."/>
        </authorList>
    </citation>
    <scope>NUCLEOTIDE SEQUENCE [LARGE SCALE GENOMIC DNA]</scope>
    <source>
        <strain evidence="2 3">IMCC26285</strain>
    </source>
</reference>
<gene>
    <name evidence="2" type="ORF">EUU23_01180</name>
</gene>
<dbReference type="Proteomes" id="UP000471147">
    <property type="component" value="Unassembled WGS sequence"/>
</dbReference>
<dbReference type="InterPro" id="IPR025669">
    <property type="entry name" value="AAA_dom"/>
</dbReference>
<dbReference type="Pfam" id="PF13614">
    <property type="entry name" value="AAA_31"/>
    <property type="match status" value="1"/>
</dbReference>
<sequence>MVHTAKVIAIYSLKGGVGKTTLTVNLAAEAALRREKKTLLWDLDPQSASSFILGYDPEKKSKARSVFERDVEPGKLIVPTGISGLDLLPADISLRGLDGFFNSLGKKKRLAKLVETISGKYDRIFLDCPPGLTETSEQMMRAADIIIVPVIPSPLSQRALEDVVSHLKDHHKGHAPLLPVFSMVDRRRNLHVAALSANPDWPRIPMASAVEMMAVHRSPVGVFAHRSPSGEAFHMLAGAIERKLAKLKD</sequence>
<dbReference type="AlphaFoldDB" id="A0A6I4LSB4"/>
<dbReference type="RefSeq" id="WP_160352310.1">
    <property type="nucleotide sequence ID" value="NZ_SDWJ01000001.1"/>
</dbReference>
<name>A0A6I4LSB4_9SPHN</name>
<dbReference type="EMBL" id="SDWJ01000001">
    <property type="protein sequence ID" value="MVZ96312.1"/>
    <property type="molecule type" value="Genomic_DNA"/>
</dbReference>
<dbReference type="InterPro" id="IPR027417">
    <property type="entry name" value="P-loop_NTPase"/>
</dbReference>
<dbReference type="SUPFAM" id="SSF52540">
    <property type="entry name" value="P-loop containing nucleoside triphosphate hydrolases"/>
    <property type="match status" value="1"/>
</dbReference>
<dbReference type="OrthoDB" id="9804460at2"/>
<evidence type="ECO:0000313" key="2">
    <source>
        <dbReference type="EMBL" id="MVZ96312.1"/>
    </source>
</evidence>
<organism evidence="2 3">
    <name type="scientific">Sphingorhabdus profundilacus</name>
    <dbReference type="NCBI Taxonomy" id="2509718"/>
    <lineage>
        <taxon>Bacteria</taxon>
        <taxon>Pseudomonadati</taxon>
        <taxon>Pseudomonadota</taxon>
        <taxon>Alphaproteobacteria</taxon>
        <taxon>Sphingomonadales</taxon>
        <taxon>Sphingomonadaceae</taxon>
        <taxon>Sphingorhabdus</taxon>
    </lineage>
</organism>
<dbReference type="InterPro" id="IPR050678">
    <property type="entry name" value="DNA_Partitioning_ATPase"/>
</dbReference>
<dbReference type="PANTHER" id="PTHR13696">
    <property type="entry name" value="P-LOOP CONTAINING NUCLEOSIDE TRIPHOSPHATE HYDROLASE"/>
    <property type="match status" value="1"/>
</dbReference>
<dbReference type="Gene3D" id="3.40.50.300">
    <property type="entry name" value="P-loop containing nucleotide triphosphate hydrolases"/>
    <property type="match status" value="1"/>
</dbReference>